<organism evidence="6 7">
    <name type="scientific">Rubripirellula amarantea</name>
    <dbReference type="NCBI Taxonomy" id="2527999"/>
    <lineage>
        <taxon>Bacteria</taxon>
        <taxon>Pseudomonadati</taxon>
        <taxon>Planctomycetota</taxon>
        <taxon>Planctomycetia</taxon>
        <taxon>Pirellulales</taxon>
        <taxon>Pirellulaceae</taxon>
        <taxon>Rubripirellula</taxon>
    </lineage>
</organism>
<feature type="signal peptide" evidence="4">
    <location>
        <begin position="1"/>
        <end position="25"/>
    </location>
</feature>
<name>A0A5C5WEQ4_9BACT</name>
<dbReference type="PROSITE" id="PS50294">
    <property type="entry name" value="WD_REPEATS_REGION"/>
    <property type="match status" value="2"/>
</dbReference>
<feature type="repeat" description="WD" evidence="3">
    <location>
        <begin position="338"/>
        <end position="379"/>
    </location>
</feature>
<protein>
    <submittedName>
        <fullName evidence="6">Chromosome partition protein Smc</fullName>
    </submittedName>
</protein>
<evidence type="ECO:0000313" key="6">
    <source>
        <dbReference type="EMBL" id="TWT49224.1"/>
    </source>
</evidence>
<dbReference type="EMBL" id="SJPI01000003">
    <property type="protein sequence ID" value="TWT49224.1"/>
    <property type="molecule type" value="Genomic_DNA"/>
</dbReference>
<dbReference type="GO" id="GO:0020037">
    <property type="term" value="F:heme binding"/>
    <property type="evidence" value="ECO:0007669"/>
    <property type="project" value="InterPro"/>
</dbReference>
<dbReference type="PROSITE" id="PS50082">
    <property type="entry name" value="WD_REPEATS_2"/>
    <property type="match status" value="2"/>
</dbReference>
<dbReference type="AlphaFoldDB" id="A0A5C5WEQ4"/>
<accession>A0A5C5WEQ4</accession>
<dbReference type="InterPro" id="IPR050995">
    <property type="entry name" value="WD-F-box_domain-protein"/>
</dbReference>
<dbReference type="InterPro" id="IPR011429">
    <property type="entry name" value="Cyt_c_Planctomycete-type"/>
</dbReference>
<feature type="domain" description="Cytochrome C Planctomycete-type" evidence="5">
    <location>
        <begin position="47"/>
        <end position="104"/>
    </location>
</feature>
<keyword evidence="2" id="KW-0677">Repeat</keyword>
<dbReference type="SMART" id="SM00320">
    <property type="entry name" value="WD40"/>
    <property type="match status" value="5"/>
</dbReference>
<dbReference type="SUPFAM" id="SSF46626">
    <property type="entry name" value="Cytochrome c"/>
    <property type="match status" value="1"/>
</dbReference>
<dbReference type="InterPro" id="IPR019775">
    <property type="entry name" value="WD40_repeat_CS"/>
</dbReference>
<keyword evidence="7" id="KW-1185">Reference proteome</keyword>
<dbReference type="PROSITE" id="PS00678">
    <property type="entry name" value="WD_REPEATS_1"/>
    <property type="match status" value="1"/>
</dbReference>
<evidence type="ECO:0000259" key="5">
    <source>
        <dbReference type="Pfam" id="PF07635"/>
    </source>
</evidence>
<gene>
    <name evidence="6" type="primary">smc_4</name>
    <name evidence="6" type="ORF">Pla22_44160</name>
</gene>
<dbReference type="Pfam" id="PF07635">
    <property type="entry name" value="PSCyt1"/>
    <property type="match status" value="1"/>
</dbReference>
<reference evidence="6 7" key="1">
    <citation type="submission" date="2019-02" db="EMBL/GenBank/DDBJ databases">
        <title>Deep-cultivation of Planctomycetes and their phenomic and genomic characterization uncovers novel biology.</title>
        <authorList>
            <person name="Wiegand S."/>
            <person name="Jogler M."/>
            <person name="Boedeker C."/>
            <person name="Pinto D."/>
            <person name="Vollmers J."/>
            <person name="Rivas-Marin E."/>
            <person name="Kohn T."/>
            <person name="Peeters S.H."/>
            <person name="Heuer A."/>
            <person name="Rast P."/>
            <person name="Oberbeckmann S."/>
            <person name="Bunk B."/>
            <person name="Jeske O."/>
            <person name="Meyerdierks A."/>
            <person name="Storesund J.E."/>
            <person name="Kallscheuer N."/>
            <person name="Luecker S."/>
            <person name="Lage O.M."/>
            <person name="Pohl T."/>
            <person name="Merkel B.J."/>
            <person name="Hornburger P."/>
            <person name="Mueller R.-W."/>
            <person name="Bruemmer F."/>
            <person name="Labrenz M."/>
            <person name="Spormann A.M."/>
            <person name="Op Den Camp H."/>
            <person name="Overmann J."/>
            <person name="Amann R."/>
            <person name="Jetten M.S.M."/>
            <person name="Mascher T."/>
            <person name="Medema M.H."/>
            <person name="Devos D.P."/>
            <person name="Kaster A.-K."/>
            <person name="Ovreas L."/>
            <person name="Rohde M."/>
            <person name="Galperin M.Y."/>
            <person name="Jogler C."/>
        </authorList>
    </citation>
    <scope>NUCLEOTIDE SEQUENCE [LARGE SCALE GENOMIC DNA]</scope>
    <source>
        <strain evidence="6 7">Pla22</strain>
    </source>
</reference>
<sequence precursor="true">MNNSTFWHRVFVGALMAAFPTLVTAEESTQPKITFEEHVQPIFRQHCSSCHHQGEKKGGLALDSFNSVIEGGASGEVVFDDGDYEGSRLWQLINHDDTPVMPPNQDKIPAEQLELVRKWIENGALENNGSKAKEKKKNALAFVATGGGRPEGGGAMPDSVPQKTLVVTSRPAATSAIATSPWAPLVAIAGQKQILLYHTDNHQLLGILPFDEGVAQSLRFSRDGSFLIAGGGEHSVNGIVAVYNVKSGERVAVVGDELDTVFDGDANDAMNRIALGGPKKMLRIYDATDGSKLFDLKKHTDWIYAVAYSPDGVLVASGDRSGGLCVWESETGRLYLDLTDHKGAIHGLSWRDDSNVLASCSADGTVKLWEMNQGKAIKSINVNGGAVMDVSFDHQGRLVTGSADNKAKLWNADGGHAKDFQPMAEDVLEVEITHDGKAVVYGDWTGQIFIADTDDPAKRTPLAANPPTTQERLEEVKKVLASVQSELNPLQSAMQAAQAAVEAAKVPIATLEKQIADKNNLAKAASDEVTTATAELQAIDGLLPQLTSQSRDLQDSLIAARVKSKSDVEGQLKPENIEALAVAEQALGDHLLALAAKRRARNATTQKIAAAQARSESLKSEATKLAEGLPPLKQQLDAAIAAAGAAKQTHDQVATRLVSIQKRHDALAAEAH</sequence>
<keyword evidence="1 3" id="KW-0853">WD repeat</keyword>
<feature type="repeat" description="WD" evidence="3">
    <location>
        <begin position="296"/>
        <end position="337"/>
    </location>
</feature>
<dbReference type="Pfam" id="PF00400">
    <property type="entry name" value="WD40"/>
    <property type="match status" value="3"/>
</dbReference>
<dbReference type="InterPro" id="IPR001680">
    <property type="entry name" value="WD40_rpt"/>
</dbReference>
<dbReference type="GO" id="GO:0009055">
    <property type="term" value="F:electron transfer activity"/>
    <property type="evidence" value="ECO:0007669"/>
    <property type="project" value="InterPro"/>
</dbReference>
<dbReference type="SUPFAM" id="SSF50978">
    <property type="entry name" value="WD40 repeat-like"/>
    <property type="match status" value="1"/>
</dbReference>
<dbReference type="PANTHER" id="PTHR14604">
    <property type="entry name" value="WD40 REPEAT PF20"/>
    <property type="match status" value="1"/>
</dbReference>
<comment type="caution">
    <text evidence="6">The sequence shown here is derived from an EMBL/GenBank/DDBJ whole genome shotgun (WGS) entry which is preliminary data.</text>
</comment>
<dbReference type="Proteomes" id="UP000316598">
    <property type="component" value="Unassembled WGS sequence"/>
</dbReference>
<evidence type="ECO:0000256" key="1">
    <source>
        <dbReference type="ARBA" id="ARBA00022574"/>
    </source>
</evidence>
<dbReference type="Gene3D" id="2.130.10.10">
    <property type="entry name" value="YVTN repeat-like/Quinoprotein amine dehydrogenase"/>
    <property type="match status" value="2"/>
</dbReference>
<evidence type="ECO:0000256" key="4">
    <source>
        <dbReference type="SAM" id="SignalP"/>
    </source>
</evidence>
<feature type="chain" id="PRO_5023151957" evidence="4">
    <location>
        <begin position="26"/>
        <end position="672"/>
    </location>
</feature>
<dbReference type="PANTHER" id="PTHR14604:SF3">
    <property type="entry name" value="SPERM-ASSOCIATED ANTIGEN 16 PROTEIN"/>
    <property type="match status" value="1"/>
</dbReference>
<evidence type="ECO:0000256" key="3">
    <source>
        <dbReference type="PROSITE-ProRule" id="PRU00221"/>
    </source>
</evidence>
<dbReference type="InterPro" id="IPR036322">
    <property type="entry name" value="WD40_repeat_dom_sf"/>
</dbReference>
<dbReference type="InterPro" id="IPR036909">
    <property type="entry name" value="Cyt_c-like_dom_sf"/>
</dbReference>
<dbReference type="RefSeq" id="WP_242632227.1">
    <property type="nucleotide sequence ID" value="NZ_SJPI01000003.1"/>
</dbReference>
<evidence type="ECO:0000256" key="2">
    <source>
        <dbReference type="ARBA" id="ARBA00022737"/>
    </source>
</evidence>
<evidence type="ECO:0000313" key="7">
    <source>
        <dbReference type="Proteomes" id="UP000316598"/>
    </source>
</evidence>
<proteinExistence type="predicted"/>
<dbReference type="Gene3D" id="1.10.760.10">
    <property type="entry name" value="Cytochrome c-like domain"/>
    <property type="match status" value="1"/>
</dbReference>
<dbReference type="InterPro" id="IPR015943">
    <property type="entry name" value="WD40/YVTN_repeat-like_dom_sf"/>
</dbReference>
<keyword evidence="4" id="KW-0732">Signal</keyword>